<dbReference type="EMBL" id="JAZHXI010000024">
    <property type="protein sequence ID" value="KAL2060105.1"/>
    <property type="molecule type" value="Genomic_DNA"/>
</dbReference>
<protein>
    <submittedName>
        <fullName evidence="1">Uncharacterized protein</fullName>
    </submittedName>
</protein>
<sequence length="66" mass="7562">MNFITHSSVTTFYDSRIDDEGVNHVDFRALVLAVGTFRCMGGVWNQFWCLLSCFFHSSLRLARGDL</sequence>
<organism evidence="1 2">
    <name type="scientific">Oculimacula yallundae</name>
    <dbReference type="NCBI Taxonomy" id="86028"/>
    <lineage>
        <taxon>Eukaryota</taxon>
        <taxon>Fungi</taxon>
        <taxon>Dikarya</taxon>
        <taxon>Ascomycota</taxon>
        <taxon>Pezizomycotina</taxon>
        <taxon>Leotiomycetes</taxon>
        <taxon>Helotiales</taxon>
        <taxon>Ploettnerulaceae</taxon>
        <taxon>Oculimacula</taxon>
    </lineage>
</organism>
<gene>
    <name evidence="1" type="ORF">VTL71DRAFT_9927</name>
</gene>
<keyword evidence="2" id="KW-1185">Reference proteome</keyword>
<accession>A0ABR4BR29</accession>
<evidence type="ECO:0000313" key="2">
    <source>
        <dbReference type="Proteomes" id="UP001595075"/>
    </source>
</evidence>
<name>A0ABR4BR29_9HELO</name>
<dbReference type="Proteomes" id="UP001595075">
    <property type="component" value="Unassembled WGS sequence"/>
</dbReference>
<evidence type="ECO:0000313" key="1">
    <source>
        <dbReference type="EMBL" id="KAL2060105.1"/>
    </source>
</evidence>
<proteinExistence type="predicted"/>
<comment type="caution">
    <text evidence="1">The sequence shown here is derived from an EMBL/GenBank/DDBJ whole genome shotgun (WGS) entry which is preliminary data.</text>
</comment>
<reference evidence="1 2" key="1">
    <citation type="journal article" date="2024" name="Commun. Biol.">
        <title>Comparative genomic analysis of thermophilic fungi reveals convergent evolutionary adaptations and gene losses.</title>
        <authorList>
            <person name="Steindorff A.S."/>
            <person name="Aguilar-Pontes M.V."/>
            <person name="Robinson A.J."/>
            <person name="Andreopoulos B."/>
            <person name="LaButti K."/>
            <person name="Kuo A."/>
            <person name="Mondo S."/>
            <person name="Riley R."/>
            <person name="Otillar R."/>
            <person name="Haridas S."/>
            <person name="Lipzen A."/>
            <person name="Grimwood J."/>
            <person name="Schmutz J."/>
            <person name="Clum A."/>
            <person name="Reid I.D."/>
            <person name="Moisan M.C."/>
            <person name="Butler G."/>
            <person name="Nguyen T.T.M."/>
            <person name="Dewar K."/>
            <person name="Conant G."/>
            <person name="Drula E."/>
            <person name="Henrissat B."/>
            <person name="Hansel C."/>
            <person name="Singer S."/>
            <person name="Hutchinson M.I."/>
            <person name="de Vries R.P."/>
            <person name="Natvig D.O."/>
            <person name="Powell A.J."/>
            <person name="Tsang A."/>
            <person name="Grigoriev I.V."/>
        </authorList>
    </citation>
    <scope>NUCLEOTIDE SEQUENCE [LARGE SCALE GENOMIC DNA]</scope>
    <source>
        <strain evidence="1 2">CBS 494.80</strain>
    </source>
</reference>